<dbReference type="Proteomes" id="UP000023152">
    <property type="component" value="Unassembled WGS sequence"/>
</dbReference>
<evidence type="ECO:0000256" key="1">
    <source>
        <dbReference type="SAM" id="MobiDB-lite"/>
    </source>
</evidence>
<gene>
    <name evidence="2" type="ORF">RFI_02224</name>
</gene>
<comment type="caution">
    <text evidence="2">The sequence shown here is derived from an EMBL/GenBank/DDBJ whole genome shotgun (WGS) entry which is preliminary data.</text>
</comment>
<evidence type="ECO:0000313" key="3">
    <source>
        <dbReference type="Proteomes" id="UP000023152"/>
    </source>
</evidence>
<feature type="region of interest" description="Disordered" evidence="1">
    <location>
        <begin position="163"/>
        <end position="186"/>
    </location>
</feature>
<organism evidence="2 3">
    <name type="scientific">Reticulomyxa filosa</name>
    <dbReference type="NCBI Taxonomy" id="46433"/>
    <lineage>
        <taxon>Eukaryota</taxon>
        <taxon>Sar</taxon>
        <taxon>Rhizaria</taxon>
        <taxon>Retaria</taxon>
        <taxon>Foraminifera</taxon>
        <taxon>Monothalamids</taxon>
        <taxon>Reticulomyxidae</taxon>
        <taxon>Reticulomyxa</taxon>
    </lineage>
</organism>
<dbReference type="AlphaFoldDB" id="X6P9S8"/>
<dbReference type="EMBL" id="ASPP01002217">
    <property type="protein sequence ID" value="ETO34863.1"/>
    <property type="molecule type" value="Genomic_DNA"/>
</dbReference>
<reference evidence="2 3" key="1">
    <citation type="journal article" date="2013" name="Curr. Biol.">
        <title>The Genome of the Foraminiferan Reticulomyxa filosa.</title>
        <authorList>
            <person name="Glockner G."/>
            <person name="Hulsmann N."/>
            <person name="Schleicher M."/>
            <person name="Noegel A.A."/>
            <person name="Eichinger L."/>
            <person name="Gallinger C."/>
            <person name="Pawlowski J."/>
            <person name="Sierra R."/>
            <person name="Euteneuer U."/>
            <person name="Pillet L."/>
            <person name="Moustafa A."/>
            <person name="Platzer M."/>
            <person name="Groth M."/>
            <person name="Szafranski K."/>
            <person name="Schliwa M."/>
        </authorList>
    </citation>
    <scope>NUCLEOTIDE SEQUENCE [LARGE SCALE GENOMIC DNA]</scope>
</reference>
<protein>
    <submittedName>
        <fullName evidence="2">Uncharacterized protein</fullName>
    </submittedName>
</protein>
<proteinExistence type="predicted"/>
<sequence>MVISLLYPFTNESANETILKNEKLATELDCIVSKDKQRNDAIQQALDSSTVLSPKVIIIEQIHLLLLLEHIPMWTLLPLKKRQLSSMICKSSWPMKIWFVKSLSNICKTQKLLNGIEKDNKQLEETLKTQEGAVITRIYCGQRGFARQEIQGRIDDFNDASAVNTAPTTDATNDTLLPLPDDTDDEAKEQAKVQAKTKVATTTMIVKIEQMIKTPF</sequence>
<feature type="compositionally biased region" description="Low complexity" evidence="1">
    <location>
        <begin position="164"/>
        <end position="180"/>
    </location>
</feature>
<accession>X6P9S8</accession>
<keyword evidence="3" id="KW-1185">Reference proteome</keyword>
<evidence type="ECO:0000313" key="2">
    <source>
        <dbReference type="EMBL" id="ETO34863.1"/>
    </source>
</evidence>
<name>X6P9S8_RETFI</name>